<keyword evidence="10" id="KW-1185">Reference proteome</keyword>
<dbReference type="Gene3D" id="3.90.1580.10">
    <property type="entry name" value="paralog of FGE (formylglycine-generating enzyme)"/>
    <property type="match status" value="1"/>
</dbReference>
<keyword evidence="1 9" id="KW-0808">Transferase</keyword>
<dbReference type="InterPro" id="IPR000719">
    <property type="entry name" value="Prot_kinase_dom"/>
</dbReference>
<proteinExistence type="predicted"/>
<keyword evidence="7" id="KW-0812">Transmembrane</keyword>
<keyword evidence="7" id="KW-1133">Transmembrane helix</keyword>
<feature type="compositionally biased region" description="Polar residues" evidence="6">
    <location>
        <begin position="786"/>
        <end position="805"/>
    </location>
</feature>
<dbReference type="Pfam" id="PF03781">
    <property type="entry name" value="FGE-sulfatase"/>
    <property type="match status" value="1"/>
</dbReference>
<evidence type="ECO:0000259" key="8">
    <source>
        <dbReference type="PROSITE" id="PS50011"/>
    </source>
</evidence>
<gene>
    <name evidence="9" type="primary">pknB_2</name>
    <name evidence="9" type="ORF">Poly21_07330</name>
</gene>
<dbReference type="EC" id="2.7.11.1" evidence="9"/>
<keyword evidence="3 9" id="KW-0418">Kinase</keyword>
<dbReference type="InterPro" id="IPR042095">
    <property type="entry name" value="SUMF_sf"/>
</dbReference>
<dbReference type="SUPFAM" id="SSF56436">
    <property type="entry name" value="C-type lectin-like"/>
    <property type="match status" value="1"/>
</dbReference>
<dbReference type="InterPro" id="IPR011009">
    <property type="entry name" value="Kinase-like_dom_sf"/>
</dbReference>
<feature type="compositionally biased region" description="Basic residues" evidence="6">
    <location>
        <begin position="388"/>
        <end position="398"/>
    </location>
</feature>
<dbReference type="GO" id="GO:0004674">
    <property type="term" value="F:protein serine/threonine kinase activity"/>
    <property type="evidence" value="ECO:0007669"/>
    <property type="project" value="UniProtKB-EC"/>
</dbReference>
<feature type="region of interest" description="Disordered" evidence="6">
    <location>
        <begin position="377"/>
        <end position="398"/>
    </location>
</feature>
<protein>
    <submittedName>
        <fullName evidence="9">Serine/threonine-protein kinase PknB</fullName>
        <ecNumber evidence="9">2.7.11.1</ecNumber>
    </submittedName>
</protein>
<dbReference type="SUPFAM" id="SSF56112">
    <property type="entry name" value="Protein kinase-like (PK-like)"/>
    <property type="match status" value="1"/>
</dbReference>
<accession>A0A5C6C758</accession>
<dbReference type="EMBL" id="SJPU01000001">
    <property type="protein sequence ID" value="TWU18569.1"/>
    <property type="molecule type" value="Genomic_DNA"/>
</dbReference>
<keyword evidence="7" id="KW-0472">Membrane</keyword>
<dbReference type="Gene3D" id="3.30.200.20">
    <property type="entry name" value="Phosphorylase Kinase, domain 1"/>
    <property type="match status" value="1"/>
</dbReference>
<dbReference type="PROSITE" id="PS00107">
    <property type="entry name" value="PROTEIN_KINASE_ATP"/>
    <property type="match status" value="1"/>
</dbReference>
<dbReference type="CDD" id="cd14014">
    <property type="entry name" value="STKc_PknB_like"/>
    <property type="match status" value="1"/>
</dbReference>
<dbReference type="PANTHER" id="PTHR43289">
    <property type="entry name" value="MITOGEN-ACTIVATED PROTEIN KINASE KINASE KINASE 20-RELATED"/>
    <property type="match status" value="1"/>
</dbReference>
<dbReference type="InterPro" id="IPR005532">
    <property type="entry name" value="SUMF_dom"/>
</dbReference>
<name>A0A5C6C758_9BACT</name>
<dbReference type="Gene3D" id="1.10.510.10">
    <property type="entry name" value="Transferase(Phosphotransferase) domain 1"/>
    <property type="match status" value="1"/>
</dbReference>
<sequence length="818" mass="90508">MIRLSRGEIYGDEIDQLYDHLDSCPECQQIFFGIEKPDDNFRNLIAGITPEDLKQAKVFTDRELLNETAVSVVDFFSNKVNASRREPVLQLPCTIRQYNVTRLIGMGGMGEVYEAQHTKLKRRAAVKVIRSFRQEDPAAYDQFIKEIETAGQLGHPNLVLAHDAWEDKGCHYLIQEYLEGESLHELGQHQKIGATAEVIEILLGTCRGLDQLHAQGFVHRDVTPRNVMRLHDGTIKLIDFGLTLATESGKTVPRSRAGTPGYMSPEQTLGNVSIDHRSDIYSVGRVLMYLLSKLPEVVAETRRTEPVQKLTTLAERLTQQKPKDRLQSVYAVIVLLEQLEYPDLPAHAPLKVDAPPIVPPPPPVSRTQETERAFPRIRTAVPADAAKPKPKPKPKPKRRGIGGLILVALMLAAGGFAAFQIIFKTDRQATVFVENHQPGDVVRITSEDGEVRSVELGDQAKFVVDRGTYKLSLKGPDNRRLSPASITVTGQDQLTVRIEDRIAKNNDIEPTIAAPMVAENTAQTPNEQEPISQGTSTGSAPLTAPLTATDIPTVRQAWSNDRKLPEMITVGMPNDRAFQLEFVLIPPGTFEMGMPATLPMMPGNKQEWAAASRPVHQVTITQPFYLSPYEVTQKQFRDVMGGGLTPVTGDGTKFPATQIPWDACVDFCDRLSNSGTNIPEGGKVRLPTEAEWEYACRAGTTTRFWSGDEIGPHQATLRISGREMKLEPVNSFQPNPFGLYQVHGNVAEWCSDWFSPGFYASSGKADPRGPTDGSRKVIRGGGYSNPPFSATSYWRQSSEPDTRSGNIGLRPVIELPAR</sequence>
<dbReference type="Pfam" id="PF00069">
    <property type="entry name" value="Pkinase"/>
    <property type="match status" value="1"/>
</dbReference>
<dbReference type="Proteomes" id="UP000319908">
    <property type="component" value="Unassembled WGS sequence"/>
</dbReference>
<feature type="region of interest" description="Disordered" evidence="6">
    <location>
        <begin position="761"/>
        <end position="818"/>
    </location>
</feature>
<keyword evidence="2 5" id="KW-0547">Nucleotide-binding</keyword>
<dbReference type="InterPro" id="IPR016187">
    <property type="entry name" value="CTDL_fold"/>
</dbReference>
<dbReference type="PROSITE" id="PS50011">
    <property type="entry name" value="PROTEIN_KINASE_DOM"/>
    <property type="match status" value="1"/>
</dbReference>
<evidence type="ECO:0000256" key="7">
    <source>
        <dbReference type="SAM" id="Phobius"/>
    </source>
</evidence>
<evidence type="ECO:0000256" key="5">
    <source>
        <dbReference type="PROSITE-ProRule" id="PRU10141"/>
    </source>
</evidence>
<feature type="transmembrane region" description="Helical" evidence="7">
    <location>
        <begin position="401"/>
        <end position="423"/>
    </location>
</feature>
<dbReference type="GO" id="GO:0005524">
    <property type="term" value="F:ATP binding"/>
    <property type="evidence" value="ECO:0007669"/>
    <property type="project" value="UniProtKB-UniRule"/>
</dbReference>
<keyword evidence="4 5" id="KW-0067">ATP-binding</keyword>
<feature type="compositionally biased region" description="Polar residues" evidence="6">
    <location>
        <begin position="521"/>
        <end position="540"/>
    </location>
</feature>
<evidence type="ECO:0000256" key="6">
    <source>
        <dbReference type="SAM" id="MobiDB-lite"/>
    </source>
</evidence>
<reference evidence="9 10" key="1">
    <citation type="journal article" date="2020" name="Antonie Van Leeuwenhoek">
        <title>Rhodopirellula heiligendammensis sp. nov., Rhodopirellula pilleata sp. nov., and Rhodopirellula solitaria sp. nov. isolated from natural or artificial marine surfaces in Northern Germany and California, USA, and emended description of the genus Rhodopirellula.</title>
        <authorList>
            <person name="Kallscheuer N."/>
            <person name="Wiegand S."/>
            <person name="Jogler M."/>
            <person name="Boedeker C."/>
            <person name="Peeters S.H."/>
            <person name="Rast P."/>
            <person name="Heuer A."/>
            <person name="Jetten M.S.M."/>
            <person name="Rohde M."/>
            <person name="Jogler C."/>
        </authorList>
    </citation>
    <scope>NUCLEOTIDE SEQUENCE [LARGE SCALE GENOMIC DNA]</scope>
    <source>
        <strain evidence="9 10">Poly21</strain>
    </source>
</reference>
<evidence type="ECO:0000256" key="3">
    <source>
        <dbReference type="ARBA" id="ARBA00022777"/>
    </source>
</evidence>
<feature type="compositionally biased region" description="Basic and acidic residues" evidence="6">
    <location>
        <begin position="765"/>
        <end position="775"/>
    </location>
</feature>
<evidence type="ECO:0000313" key="10">
    <source>
        <dbReference type="Proteomes" id="UP000319908"/>
    </source>
</evidence>
<dbReference type="PANTHER" id="PTHR43289:SF6">
    <property type="entry name" value="SERINE_THREONINE-PROTEIN KINASE NEKL-3"/>
    <property type="match status" value="1"/>
</dbReference>
<dbReference type="InterPro" id="IPR017441">
    <property type="entry name" value="Protein_kinase_ATP_BS"/>
</dbReference>
<evidence type="ECO:0000313" key="9">
    <source>
        <dbReference type="EMBL" id="TWU18569.1"/>
    </source>
</evidence>
<feature type="domain" description="Protein kinase" evidence="8">
    <location>
        <begin position="98"/>
        <end position="344"/>
    </location>
</feature>
<dbReference type="AlphaFoldDB" id="A0A5C6C758"/>
<evidence type="ECO:0000256" key="4">
    <source>
        <dbReference type="ARBA" id="ARBA00022840"/>
    </source>
</evidence>
<organism evidence="9 10">
    <name type="scientific">Allorhodopirellula heiligendammensis</name>
    <dbReference type="NCBI Taxonomy" id="2714739"/>
    <lineage>
        <taxon>Bacteria</taxon>
        <taxon>Pseudomonadati</taxon>
        <taxon>Planctomycetota</taxon>
        <taxon>Planctomycetia</taxon>
        <taxon>Pirellulales</taxon>
        <taxon>Pirellulaceae</taxon>
        <taxon>Allorhodopirellula</taxon>
    </lineage>
</organism>
<evidence type="ECO:0000256" key="1">
    <source>
        <dbReference type="ARBA" id="ARBA00022679"/>
    </source>
</evidence>
<feature type="region of interest" description="Disordered" evidence="6">
    <location>
        <begin position="521"/>
        <end position="546"/>
    </location>
</feature>
<evidence type="ECO:0000256" key="2">
    <source>
        <dbReference type="ARBA" id="ARBA00022741"/>
    </source>
</evidence>
<feature type="binding site" evidence="5">
    <location>
        <position position="127"/>
    </location>
    <ligand>
        <name>ATP</name>
        <dbReference type="ChEBI" id="CHEBI:30616"/>
    </ligand>
</feature>
<comment type="caution">
    <text evidence="9">The sequence shown here is derived from an EMBL/GenBank/DDBJ whole genome shotgun (WGS) entry which is preliminary data.</text>
</comment>